<dbReference type="EMBL" id="JAKUCV010007651">
    <property type="protein sequence ID" value="KAJ4822528.1"/>
    <property type="molecule type" value="Genomic_DNA"/>
</dbReference>
<dbReference type="AlphaFoldDB" id="A0A9Q0F013"/>
<dbReference type="SMART" id="SM00360">
    <property type="entry name" value="RRM"/>
    <property type="match status" value="1"/>
</dbReference>
<dbReference type="InterPro" id="IPR000504">
    <property type="entry name" value="RRM_dom"/>
</dbReference>
<evidence type="ECO:0000259" key="6">
    <source>
        <dbReference type="PROSITE" id="PS50102"/>
    </source>
</evidence>
<evidence type="ECO:0000313" key="7">
    <source>
        <dbReference type="EMBL" id="KAJ4822528.1"/>
    </source>
</evidence>
<evidence type="ECO:0000256" key="1">
    <source>
        <dbReference type="ARBA" id="ARBA00022664"/>
    </source>
</evidence>
<dbReference type="CDD" id="cd00590">
    <property type="entry name" value="RRM_SF"/>
    <property type="match status" value="1"/>
</dbReference>
<dbReference type="SUPFAM" id="SSF54928">
    <property type="entry name" value="RNA-binding domain, RBD"/>
    <property type="match status" value="1"/>
</dbReference>
<reference evidence="7" key="2">
    <citation type="journal article" date="2023" name="Plants (Basel)">
        <title>Annotation of the Turnera subulata (Passifloraceae) Draft Genome Reveals the S-Locus Evolved after the Divergence of Turneroideae from Passifloroideae in a Stepwise Manner.</title>
        <authorList>
            <person name="Henning P.M."/>
            <person name="Roalson E.H."/>
            <person name="Mir W."/>
            <person name="McCubbin A.G."/>
            <person name="Shore J.S."/>
        </authorList>
    </citation>
    <scope>NUCLEOTIDE SEQUENCE</scope>
    <source>
        <strain evidence="7">F60SS</strain>
    </source>
</reference>
<evidence type="ECO:0000256" key="4">
    <source>
        <dbReference type="PROSITE-ProRule" id="PRU00176"/>
    </source>
</evidence>
<dbReference type="Proteomes" id="UP001141552">
    <property type="component" value="Unassembled WGS sequence"/>
</dbReference>
<reference evidence="7" key="1">
    <citation type="submission" date="2022-02" db="EMBL/GenBank/DDBJ databases">
        <authorList>
            <person name="Henning P.M."/>
            <person name="McCubbin A.G."/>
            <person name="Shore J.S."/>
        </authorList>
    </citation>
    <scope>NUCLEOTIDE SEQUENCE</scope>
    <source>
        <strain evidence="7">F60SS</strain>
        <tissue evidence="7">Leaves</tissue>
    </source>
</reference>
<gene>
    <name evidence="7" type="ORF">Tsubulata_029557</name>
</gene>
<dbReference type="Pfam" id="PF00076">
    <property type="entry name" value="RRM_1"/>
    <property type="match status" value="1"/>
</dbReference>
<keyword evidence="3" id="KW-0508">mRNA splicing</keyword>
<proteinExistence type="predicted"/>
<dbReference type="InterPro" id="IPR050907">
    <property type="entry name" value="SRSF"/>
</dbReference>
<feature type="region of interest" description="Disordered" evidence="5">
    <location>
        <begin position="1"/>
        <end position="48"/>
    </location>
</feature>
<accession>A0A9Q0F013</accession>
<dbReference type="Gene3D" id="3.30.70.330">
    <property type="match status" value="1"/>
</dbReference>
<comment type="caution">
    <text evidence="7">The sequence shown here is derived from an EMBL/GenBank/DDBJ whole genome shotgun (WGS) entry which is preliminary data.</text>
</comment>
<keyword evidence="4" id="KW-0694">RNA-binding</keyword>
<dbReference type="PROSITE" id="PS50102">
    <property type="entry name" value="RRM"/>
    <property type="match status" value="1"/>
</dbReference>
<protein>
    <recommendedName>
        <fullName evidence="6">RRM domain-containing protein</fullName>
    </recommendedName>
</protein>
<dbReference type="InterPro" id="IPR012677">
    <property type="entry name" value="Nucleotide-bd_a/b_plait_sf"/>
</dbReference>
<dbReference type="GO" id="GO:0003723">
    <property type="term" value="F:RNA binding"/>
    <property type="evidence" value="ECO:0007669"/>
    <property type="project" value="UniProtKB-UniRule"/>
</dbReference>
<name>A0A9Q0F013_9ROSI</name>
<evidence type="ECO:0000256" key="2">
    <source>
        <dbReference type="ARBA" id="ARBA00022728"/>
    </source>
</evidence>
<dbReference type="GO" id="GO:0008380">
    <property type="term" value="P:RNA splicing"/>
    <property type="evidence" value="ECO:0007669"/>
    <property type="project" value="UniProtKB-KW"/>
</dbReference>
<feature type="compositionally biased region" description="Polar residues" evidence="5">
    <location>
        <begin position="15"/>
        <end position="35"/>
    </location>
</feature>
<keyword evidence="2" id="KW-0747">Spliceosome</keyword>
<feature type="domain" description="RRM" evidence="6">
    <location>
        <begin position="69"/>
        <end position="146"/>
    </location>
</feature>
<evidence type="ECO:0000256" key="3">
    <source>
        <dbReference type="ARBA" id="ARBA00023187"/>
    </source>
</evidence>
<sequence length="200" mass="22929">MSPTLPTPPHRLLTDNLSLRTNKPTKQTDNPTQKTNDSESTDPQRDTVPYFSKWSRQQVLRAMANDEVYNLYVQNLSHQWSPMELYCIMSKHGEVVDVYIPKKTASNGRRFGFVRFRSNCDLQRLLDDVNMLQVEDGTVTANIAKERGLNPNIRQRHPVVQQALRGEWRPFVEVLRGKTTEKGAIRSKGVSFIPTSESND</sequence>
<evidence type="ECO:0000313" key="8">
    <source>
        <dbReference type="Proteomes" id="UP001141552"/>
    </source>
</evidence>
<dbReference type="GO" id="GO:0006397">
    <property type="term" value="P:mRNA processing"/>
    <property type="evidence" value="ECO:0007669"/>
    <property type="project" value="UniProtKB-KW"/>
</dbReference>
<keyword evidence="1" id="KW-0507">mRNA processing</keyword>
<dbReference type="OrthoDB" id="861279at2759"/>
<dbReference type="GO" id="GO:0005681">
    <property type="term" value="C:spliceosomal complex"/>
    <property type="evidence" value="ECO:0007669"/>
    <property type="project" value="UniProtKB-KW"/>
</dbReference>
<dbReference type="InterPro" id="IPR035979">
    <property type="entry name" value="RBD_domain_sf"/>
</dbReference>
<keyword evidence="8" id="KW-1185">Reference proteome</keyword>
<dbReference type="PANTHER" id="PTHR23147">
    <property type="entry name" value="SERINE/ARGININE RICH SPLICING FACTOR"/>
    <property type="match status" value="1"/>
</dbReference>
<evidence type="ECO:0000256" key="5">
    <source>
        <dbReference type="SAM" id="MobiDB-lite"/>
    </source>
</evidence>
<organism evidence="7 8">
    <name type="scientific">Turnera subulata</name>
    <dbReference type="NCBI Taxonomy" id="218843"/>
    <lineage>
        <taxon>Eukaryota</taxon>
        <taxon>Viridiplantae</taxon>
        <taxon>Streptophyta</taxon>
        <taxon>Embryophyta</taxon>
        <taxon>Tracheophyta</taxon>
        <taxon>Spermatophyta</taxon>
        <taxon>Magnoliopsida</taxon>
        <taxon>eudicotyledons</taxon>
        <taxon>Gunneridae</taxon>
        <taxon>Pentapetalae</taxon>
        <taxon>rosids</taxon>
        <taxon>fabids</taxon>
        <taxon>Malpighiales</taxon>
        <taxon>Passifloraceae</taxon>
        <taxon>Turnera</taxon>
    </lineage>
</organism>